<evidence type="ECO:0000313" key="3">
    <source>
        <dbReference type="Proteomes" id="UP000238375"/>
    </source>
</evidence>
<comment type="caution">
    <text evidence="2">The sequence shown here is derived from an EMBL/GenBank/DDBJ whole genome shotgun (WGS) entry which is preliminary data.</text>
</comment>
<accession>A0A2T0TIM6</accession>
<feature type="transmembrane region" description="Helical" evidence="1">
    <location>
        <begin position="382"/>
        <end position="402"/>
    </location>
</feature>
<keyword evidence="1" id="KW-1133">Transmembrane helix</keyword>
<evidence type="ECO:0008006" key="4">
    <source>
        <dbReference type="Google" id="ProtNLM"/>
    </source>
</evidence>
<gene>
    <name evidence="2" type="ORF">CLV58_102210</name>
</gene>
<keyword evidence="1" id="KW-0812">Transmembrane</keyword>
<feature type="transmembrane region" description="Helical" evidence="1">
    <location>
        <begin position="207"/>
        <end position="223"/>
    </location>
</feature>
<dbReference type="AlphaFoldDB" id="A0A2T0TIM6"/>
<protein>
    <recommendedName>
        <fullName evidence="4">ABC-2 type transport system permease protein</fullName>
    </recommendedName>
</protein>
<evidence type="ECO:0000256" key="1">
    <source>
        <dbReference type="SAM" id="Phobius"/>
    </source>
</evidence>
<keyword evidence="1" id="KW-0472">Membrane</keyword>
<evidence type="ECO:0000313" key="2">
    <source>
        <dbReference type="EMBL" id="PRY45461.1"/>
    </source>
</evidence>
<sequence>MTPLILSILDRLQGLFRSLGADYPQMRAIVQVKLMMDNRRNYTTLGRYGQQKKNNDAPDNTFLKVLGFYAFFGVILALQLMFLERENLFLPLIFQFSYVMILCAMTLISDFSSIILDSSDNQIILPRPVSSRTLWLARITHISVYLFAISLATGLGSILILGYRFSPVAGLSFLVLSVLSAMLMVFLTNLLYLGLMQLISEEKLREIINYVQILMAIAFYGGYQLIPRLMTQASLGETMERQWWHYLVPPMWMAGAVESVLLWTFDTEHLLFIALAILMPIGGIWFMSRFMTGSFTEKLSGLDQESKPTPATAAVVQPTTLPDQLAGWFTSSSLERASFAFAWRIMGRDRKFKLKTYPQLGFGLVYIVFMSLRGGTFDNSGFATLFSLYFAGLYGMVAQYQLSASDSFKASWLYGAAPIRQPGEILSGSLKAIIVKLVTPFYLLVAAFLIWRNGTDQVSDIVLGYISTLVMLLVSALFSDRRMPFSVPVDSVNRSNTGRSFITLIVLSLIGGLHYGLTLVPYGVWGGIVLSLITVWLLMRQYQRTSWHQIVMA</sequence>
<feature type="transmembrane region" description="Helical" evidence="1">
    <location>
        <begin position="357"/>
        <end position="376"/>
    </location>
</feature>
<organism evidence="2 3">
    <name type="scientific">Spirosoma oryzae</name>
    <dbReference type="NCBI Taxonomy" id="1469603"/>
    <lineage>
        <taxon>Bacteria</taxon>
        <taxon>Pseudomonadati</taxon>
        <taxon>Bacteroidota</taxon>
        <taxon>Cytophagia</taxon>
        <taxon>Cytophagales</taxon>
        <taxon>Cytophagaceae</taxon>
        <taxon>Spirosoma</taxon>
    </lineage>
</organism>
<feature type="transmembrane region" description="Helical" evidence="1">
    <location>
        <begin position="171"/>
        <end position="195"/>
    </location>
</feature>
<feature type="transmembrane region" description="Helical" evidence="1">
    <location>
        <begin position="522"/>
        <end position="539"/>
    </location>
</feature>
<feature type="transmembrane region" description="Helical" evidence="1">
    <location>
        <begin position="62"/>
        <end position="82"/>
    </location>
</feature>
<feature type="transmembrane region" description="Helical" evidence="1">
    <location>
        <begin position="88"/>
        <end position="108"/>
    </location>
</feature>
<reference evidence="2 3" key="1">
    <citation type="submission" date="2018-03" db="EMBL/GenBank/DDBJ databases">
        <title>Genomic Encyclopedia of Archaeal and Bacterial Type Strains, Phase II (KMG-II): from individual species to whole genera.</title>
        <authorList>
            <person name="Goeker M."/>
        </authorList>
    </citation>
    <scope>NUCLEOTIDE SEQUENCE [LARGE SCALE GENOMIC DNA]</scope>
    <source>
        <strain evidence="2 3">DSM 28354</strain>
    </source>
</reference>
<dbReference type="OrthoDB" id="2659138at2"/>
<dbReference type="RefSeq" id="WP_106136319.1">
    <property type="nucleotide sequence ID" value="NZ_PVTE01000002.1"/>
</dbReference>
<keyword evidence="3" id="KW-1185">Reference proteome</keyword>
<feature type="transmembrane region" description="Helical" evidence="1">
    <location>
        <begin position="430"/>
        <end position="450"/>
    </location>
</feature>
<feature type="transmembrane region" description="Helical" evidence="1">
    <location>
        <begin position="243"/>
        <end position="263"/>
    </location>
</feature>
<feature type="transmembrane region" description="Helical" evidence="1">
    <location>
        <begin position="462"/>
        <end position="479"/>
    </location>
</feature>
<dbReference type="Proteomes" id="UP000238375">
    <property type="component" value="Unassembled WGS sequence"/>
</dbReference>
<name>A0A2T0TIM6_9BACT</name>
<feature type="transmembrane region" description="Helical" evidence="1">
    <location>
        <begin position="270"/>
        <end position="288"/>
    </location>
</feature>
<feature type="transmembrane region" description="Helical" evidence="1">
    <location>
        <begin position="142"/>
        <end position="165"/>
    </location>
</feature>
<dbReference type="EMBL" id="PVTE01000002">
    <property type="protein sequence ID" value="PRY45461.1"/>
    <property type="molecule type" value="Genomic_DNA"/>
</dbReference>
<proteinExistence type="predicted"/>